<evidence type="ECO:0008006" key="3">
    <source>
        <dbReference type="Google" id="ProtNLM"/>
    </source>
</evidence>
<gene>
    <name evidence="1" type="ORF">GCM10010979_06790</name>
</gene>
<keyword evidence="2" id="KW-1185">Reference proteome</keyword>
<name>A0A916SEC5_9MICO</name>
<reference evidence="1" key="1">
    <citation type="journal article" date="2014" name="Int. J. Syst. Evol. Microbiol.">
        <title>Complete genome sequence of Corynebacterium casei LMG S-19264T (=DSM 44701T), isolated from a smear-ripened cheese.</title>
        <authorList>
            <consortium name="US DOE Joint Genome Institute (JGI-PGF)"/>
            <person name="Walter F."/>
            <person name="Albersmeier A."/>
            <person name="Kalinowski J."/>
            <person name="Ruckert C."/>
        </authorList>
    </citation>
    <scope>NUCLEOTIDE SEQUENCE</scope>
    <source>
        <strain evidence="1">CGMCC 1.12813</strain>
    </source>
</reference>
<dbReference type="Proteomes" id="UP000606922">
    <property type="component" value="Unassembled WGS sequence"/>
</dbReference>
<dbReference type="Gene3D" id="3.40.50.2000">
    <property type="entry name" value="Glycogen Phosphorylase B"/>
    <property type="match status" value="1"/>
</dbReference>
<organism evidence="1 2">
    <name type="scientific">Conyzicola nivalis</name>
    <dbReference type="NCBI Taxonomy" id="1477021"/>
    <lineage>
        <taxon>Bacteria</taxon>
        <taxon>Bacillati</taxon>
        <taxon>Actinomycetota</taxon>
        <taxon>Actinomycetes</taxon>
        <taxon>Micrococcales</taxon>
        <taxon>Microbacteriaceae</taxon>
        <taxon>Conyzicola</taxon>
    </lineage>
</organism>
<sequence>MVSIPAGHPYVRSVSASSEVEVLGDPRPEGAPAGQWWPPVALDPHWIDAHAADADILHIHFGTESFTPERLQATIDAAHDAGWPVVFTVHDLVHPQLVDQDGYQRQLDVLVPGADALLTLTPGAAVEIARRWDRRAEVVAHPALLDTPPRAPRRARGDKAFRVGMHLKDLRSNIAAEQMVGALDAALDRLAAGGLDAVGEVRMHRRVRDTRVRDRVRELCRRSDRITLVEHDRLGDDDLAAALAALDACVLPYGYGTHSGWLELCWDLGVPVAAPSTGYYADQHAHPSVASFTAGAGGEALATTLGQLADSPGSTRAGTRARAEQLRQRHEQRVVDDLAVATAHAELYRRLLEKN</sequence>
<protein>
    <recommendedName>
        <fullName evidence="3">D-inositol 3-phosphate glycosyltransferase</fullName>
    </recommendedName>
</protein>
<evidence type="ECO:0000313" key="2">
    <source>
        <dbReference type="Proteomes" id="UP000606922"/>
    </source>
</evidence>
<dbReference type="EMBL" id="BMGB01000001">
    <property type="protein sequence ID" value="GGA94958.1"/>
    <property type="molecule type" value="Genomic_DNA"/>
</dbReference>
<evidence type="ECO:0000313" key="1">
    <source>
        <dbReference type="EMBL" id="GGA94958.1"/>
    </source>
</evidence>
<accession>A0A916SEC5</accession>
<comment type="caution">
    <text evidence="1">The sequence shown here is derived from an EMBL/GenBank/DDBJ whole genome shotgun (WGS) entry which is preliminary data.</text>
</comment>
<reference evidence="1" key="2">
    <citation type="submission" date="2020-09" db="EMBL/GenBank/DDBJ databases">
        <authorList>
            <person name="Sun Q."/>
            <person name="Zhou Y."/>
        </authorList>
    </citation>
    <scope>NUCLEOTIDE SEQUENCE</scope>
    <source>
        <strain evidence="1">CGMCC 1.12813</strain>
    </source>
</reference>
<dbReference type="AlphaFoldDB" id="A0A916SEC5"/>
<proteinExistence type="predicted"/>
<dbReference type="SUPFAM" id="SSF53756">
    <property type="entry name" value="UDP-Glycosyltransferase/glycogen phosphorylase"/>
    <property type="match status" value="1"/>
</dbReference>